<sequence>MDKSGWLLGGIVGAILYIVISMFNSAKACDVEAIQQDAAAEYHNNLVLYLNYKCNEPTAEGVGTYVVLTNDSEEVVLLCTDLPKPQ</sequence>
<evidence type="ECO:0000313" key="3">
    <source>
        <dbReference type="Proteomes" id="UP000001794"/>
    </source>
</evidence>
<organism evidence="2 3">
    <name type="scientific">Vibrio phage VpV262</name>
    <dbReference type="NCBI Taxonomy" id="2907796"/>
    <lineage>
        <taxon>Viruses</taxon>
        <taxon>Duplodnaviria</taxon>
        <taxon>Heunggongvirae</taxon>
        <taxon>Uroviricota</taxon>
        <taxon>Caudoviricetes</taxon>
        <taxon>Zobellviridae</taxon>
        <taxon>Vipivirus</taxon>
        <taxon>Vipivirus canadense</taxon>
    </lineage>
</organism>
<keyword evidence="1" id="KW-0812">Transmembrane</keyword>
<dbReference type="EMBL" id="AY095314">
    <property type="protein sequence ID" value="AAM28383.1"/>
    <property type="molecule type" value="Genomic_DNA"/>
</dbReference>
<keyword evidence="1" id="KW-0472">Membrane</keyword>
<dbReference type="KEGG" id="vg:956073"/>
<dbReference type="GeneID" id="956073"/>
<dbReference type="Proteomes" id="UP000001794">
    <property type="component" value="Segment"/>
</dbReference>
<dbReference type="RefSeq" id="NP_640296.1">
    <property type="nucleotide sequence ID" value="NC_003907.2"/>
</dbReference>
<accession>Q8LT69</accession>
<protein>
    <submittedName>
        <fullName evidence="2">Uncharacterized protein</fullName>
    </submittedName>
</protein>
<keyword evidence="1" id="KW-1133">Transmembrane helix</keyword>
<evidence type="ECO:0000256" key="1">
    <source>
        <dbReference type="SAM" id="Phobius"/>
    </source>
</evidence>
<feature type="transmembrane region" description="Helical" evidence="1">
    <location>
        <begin position="6"/>
        <end position="26"/>
    </location>
</feature>
<name>Q8LT69_9CAUD</name>
<evidence type="ECO:0000313" key="2">
    <source>
        <dbReference type="EMBL" id="AAM28383.1"/>
    </source>
</evidence>
<keyword evidence="3" id="KW-1185">Reference proteome</keyword>
<proteinExistence type="predicted"/>
<reference evidence="2 3" key="1">
    <citation type="journal article" date="2003" name="Virology">
        <title>The complete sequence of marine bacteriophage VpV262 infecting vibrio parahaemolyticus indicates that an ancestral component of a T7 viral supergroup is widespread in the marine environment.</title>
        <authorList>
            <person name="Hardies S.C."/>
            <person name="Comeau A.M."/>
            <person name="Serwer P."/>
            <person name="Suttle C.A."/>
        </authorList>
    </citation>
    <scope>NUCLEOTIDE SEQUENCE</scope>
</reference>